<keyword evidence="1" id="KW-0732">Signal</keyword>
<dbReference type="SUPFAM" id="SSF101898">
    <property type="entry name" value="NHL repeat"/>
    <property type="match status" value="1"/>
</dbReference>
<dbReference type="InterPro" id="IPR013517">
    <property type="entry name" value="FG-GAP"/>
</dbReference>
<dbReference type="KEGG" id="plon:Pla110_43650"/>
<evidence type="ECO:0000259" key="2">
    <source>
        <dbReference type="Pfam" id="PF01345"/>
    </source>
</evidence>
<dbReference type="SUPFAM" id="SSF69318">
    <property type="entry name" value="Integrin alpha N-terminal domain"/>
    <property type="match status" value="1"/>
</dbReference>
<dbReference type="EMBL" id="CP036281">
    <property type="protein sequence ID" value="QDU82605.1"/>
    <property type="molecule type" value="Genomic_DNA"/>
</dbReference>
<protein>
    <submittedName>
        <fullName evidence="3">FG-GAP repeat protein</fullName>
    </submittedName>
</protein>
<dbReference type="Gene3D" id="2.60.120.560">
    <property type="entry name" value="Exo-inulinase, domain 1"/>
    <property type="match status" value="4"/>
</dbReference>
<dbReference type="PANTHER" id="PTHR35580:SF1">
    <property type="entry name" value="PHYTASE-LIKE DOMAIN-CONTAINING PROTEIN"/>
    <property type="match status" value="1"/>
</dbReference>
<organism evidence="3 4">
    <name type="scientific">Polystyrenella longa</name>
    <dbReference type="NCBI Taxonomy" id="2528007"/>
    <lineage>
        <taxon>Bacteria</taxon>
        <taxon>Pseudomonadati</taxon>
        <taxon>Planctomycetota</taxon>
        <taxon>Planctomycetia</taxon>
        <taxon>Planctomycetales</taxon>
        <taxon>Planctomycetaceae</taxon>
        <taxon>Polystyrenella</taxon>
    </lineage>
</organism>
<proteinExistence type="predicted"/>
<dbReference type="InterPro" id="IPR052918">
    <property type="entry name" value="Motility_Chemotaxis_Reg"/>
</dbReference>
<name>A0A518CTQ3_9PLAN</name>
<dbReference type="Gene3D" id="2.130.10.130">
    <property type="entry name" value="Integrin alpha, N-terminal"/>
    <property type="match status" value="1"/>
</dbReference>
<feature type="domain" description="DUF11" evidence="2">
    <location>
        <begin position="1176"/>
        <end position="1294"/>
    </location>
</feature>
<evidence type="ECO:0000313" key="3">
    <source>
        <dbReference type="EMBL" id="QDU82605.1"/>
    </source>
</evidence>
<dbReference type="Proteomes" id="UP000317178">
    <property type="component" value="Chromosome"/>
</dbReference>
<dbReference type="RefSeq" id="WP_144998949.1">
    <property type="nucleotide sequence ID" value="NZ_CP036281.1"/>
</dbReference>
<dbReference type="InterPro" id="IPR013783">
    <property type="entry name" value="Ig-like_fold"/>
</dbReference>
<keyword evidence="4" id="KW-1185">Reference proteome</keyword>
<sequence length="2444" mass="263667">MPFTTWLTSQLRANKRHSRKRDAYRSRVLDRSEWYRFDALEDRTLLAAPVADAGGPYRVQLGENTVLDASLTTHPDEKPSRLTYEWDLDEDGIFGETGSNALNGDEADIHPVFTTDNLNSLDSRTVSLRVIDSQLNVDTATATISVINDVPEIEWAVAMGGNAQDHIEEVKVDQNGNVFLLGYYNADFDADPGSGETLLTYSGDTTSDYDLYVIKLDNAGNFLWANSVSDEDQVYAEHLELDQLGNVYVSGTFSGTIDFDPGSSVAELTSNGEQDVFVFKLNGNGDLVWSKSFGGSNEDYGIGLHVNDDGSFLVSGSFQGTIDFDPGPGTYSVTVDDYASVFVSAFDTDGDFLWTEYFTHGVNDGNAKAYAYDVFQDDSGGVYLAGNFKGTIDFDPGPGVFELTSSFTNSDMFVLKLDSSGELIWAKSMVTLEGGGSIQYPWDIKADSTGNLFIAGGFAGTVDFDPGPDTYSLESIRYRDAFLQKLDVNGNLDWIVAAGSLYPNDAYNLFIDSADDIFVVGIVSESPDFDPGPGVYTMDQGDAFLAKYTNDGVLLWANNLRALHEGLDVDSDGNIYTAGRFLETIDFAPGPDVYQLTSKGSTDIFVRKLVPRSPIIADAGGPYRINIDENTVLDGSATTHPDEDPATLTYEWDLDGDGLFGETGASALNGDETGINPIFKTANFLGAITHTVELRVTDSLLRTNTTSTTVDILDAIPELDWGLGFGGIGYEQAEQIQIDVYGNIYVAGQYRETFDADPGVGVTMLPSSGGRDLFVSKFDTIGNLLWARSFGAPDNIYLEDSGVDEDNNLFFSGSFNGTVDFDPGVGADNRTSNGSSDVFLMKMDENGNLIWVQTFGGEFSDFGDGLYVDNNGHSYLSGAFEGTVDLDPGAGTDLRTAVEVNSYISKFDTQGNLIWARDFTQSENPGGWASELNEVTVDVLGNVYAAGLFNGTLDADPGTGIFEISSPGGGFDLYIVKLDANGDFIWAKTMVSSDNSFTQVPWDIQLDDAGNIYTAGRFSGTTDFDPGPGESNLVSEGQRDAFVQKLDTNGNFEWAVGIGSSNSDRASALAISNAGEVYVTGFTNGPADFDPGAESFILNEGGAYLAKYNTAGELQWATNHPTTGEGIALDYAGNIYQVGRFEGIVDFAPGKDVFELTGKGADAFIRKLGNPTIRTDLGISKSSSVVAVEQGAPHSYTVVASNDGPNESPYSRIKDDPSAFLDNISWTAVVTGGTVATLAGTGPIDELVNLPIGATITYTITGTVKPNVRENITNVATINTAPLFDTDRTNNTAHDSDVIVLAAEGGSGYFVAGSVFGDSDYTSSVNLGDIDGDGDIDAVFANVSGSRIWTNNGGAAFTDTGQILPHANSAALGDLDGDGDLDIYLTRTSTDPDEVWINDGTGTFTNSGQSIGDYQSRWVVLGDFNGDGALDAIVSVYEGVSANRLILNDGNGHFTESAQNIGLTPGADHRGLAAGDLDGDGDLDLFSGKHTWGDDDRVYLNDGTGQFSEHQIINLIGEYTGQVDFGDVDGDGDLDAVVPHGYLSTKLLLNDGTGSFTLGQTLHDEIDESSSAQFGDFDKDGDLDIYIGSAVDSSNSIWLNDGSGYFTDSGQRLGKNSSVFVQLGDLDGDGDLDAIAANYNDQSQVWLNQNITLPYSNDFEEVHWGGLYLKTPQNFSIIEENGNKYLQTDNSGLTGLSTALVATETPLPETFEMSATITSIGGPNRWLDGFLIFDYQNENDFKYAGQFKGQNQWVIGHYQGSWGNKLSVVDWDDSGQQISVNKAYTLHVRVDGDQARLLVDGLFVTSATFAGGIGDGKAGVASYHAVTRFDNFEIAESVATGTPASLPFQENFEDGTADGCYYPLLNNWAVINGDGGKVFRINNSGNTNLGINYVPLPADAPSTFEMSARINSIQAGSGWQNGFLIFDYKSPSDFKYAGMFTGQNQWIIGHYQGDFNNRLAEVDWDDSGRTINSNEFYTVHVRIDGATVWLSADGEVVTSATFSEEVNTGAVGMAAERAFTWFDDFEVGENVAAGAPMNIPYQEDFNDGVANQLAFHLPNLWSVTGPVGNEYLQIDASGNQGLGIGTLNTPYLMPDSYEMSAVVTTIGGTNRWLDGFLIFDYQSPTDFKYAGMFTGVNQWVIGHYQGNWTNRLAQVDLDDVGNQIYASKAYTLHVTVDGNDVELRVDGIPTLSATFASGITNGTVGVAAQNAVTRFDNLHIDLDVPQGKELPLPYSDDFNDGAAQDFYYNLPGAWGIANFGAEKVLRVNTAGSGRTGLAFVPIDSTDAEAIKVSVDVRSNQVTNGWHDAFVIFDYKNENDFKYVGFYTGQNEWVLGHFQGNWNNRFDTLDWDGSGRKINFNQFYHLELHLENGYFIFNVDGEEIFAHSFGSPIAKGAVGVAAANAFSWFDNFTVEETGPRFIPVASPLADPVFANWDEESDDLLI</sequence>
<dbReference type="Pfam" id="PF01345">
    <property type="entry name" value="DUF11"/>
    <property type="match status" value="1"/>
</dbReference>
<dbReference type="InterPro" id="IPR001434">
    <property type="entry name" value="OmcB-like_DUF11"/>
</dbReference>
<reference evidence="3 4" key="1">
    <citation type="submission" date="2019-02" db="EMBL/GenBank/DDBJ databases">
        <title>Deep-cultivation of Planctomycetes and their phenomic and genomic characterization uncovers novel biology.</title>
        <authorList>
            <person name="Wiegand S."/>
            <person name="Jogler M."/>
            <person name="Boedeker C."/>
            <person name="Pinto D."/>
            <person name="Vollmers J."/>
            <person name="Rivas-Marin E."/>
            <person name="Kohn T."/>
            <person name="Peeters S.H."/>
            <person name="Heuer A."/>
            <person name="Rast P."/>
            <person name="Oberbeckmann S."/>
            <person name="Bunk B."/>
            <person name="Jeske O."/>
            <person name="Meyerdierks A."/>
            <person name="Storesund J.E."/>
            <person name="Kallscheuer N."/>
            <person name="Luecker S."/>
            <person name="Lage O.M."/>
            <person name="Pohl T."/>
            <person name="Merkel B.J."/>
            <person name="Hornburger P."/>
            <person name="Mueller R.-W."/>
            <person name="Bruemmer F."/>
            <person name="Labrenz M."/>
            <person name="Spormann A.M."/>
            <person name="Op den Camp H."/>
            <person name="Overmann J."/>
            <person name="Amann R."/>
            <person name="Jetten M.S.M."/>
            <person name="Mascher T."/>
            <person name="Medema M.H."/>
            <person name="Devos D.P."/>
            <person name="Kaster A.-K."/>
            <person name="Ovreas L."/>
            <person name="Rohde M."/>
            <person name="Galperin M.Y."/>
            <person name="Jogler C."/>
        </authorList>
    </citation>
    <scope>NUCLEOTIDE SEQUENCE [LARGE SCALE GENOMIC DNA]</scope>
    <source>
        <strain evidence="3 4">Pla110</strain>
    </source>
</reference>
<evidence type="ECO:0000313" key="4">
    <source>
        <dbReference type="Proteomes" id="UP000317178"/>
    </source>
</evidence>
<evidence type="ECO:0000256" key="1">
    <source>
        <dbReference type="ARBA" id="ARBA00022729"/>
    </source>
</evidence>
<dbReference type="OrthoDB" id="886536at2"/>
<dbReference type="Gene3D" id="2.60.40.10">
    <property type="entry name" value="Immunoglobulins"/>
    <property type="match status" value="2"/>
</dbReference>
<dbReference type="Pfam" id="PF13517">
    <property type="entry name" value="FG-GAP_3"/>
    <property type="match status" value="3"/>
</dbReference>
<dbReference type="SUPFAM" id="SSF63829">
    <property type="entry name" value="Calcium-dependent phosphotriesterase"/>
    <property type="match status" value="1"/>
</dbReference>
<accession>A0A518CTQ3</accession>
<dbReference type="InterPro" id="IPR028994">
    <property type="entry name" value="Integrin_alpha_N"/>
</dbReference>
<dbReference type="PANTHER" id="PTHR35580">
    <property type="entry name" value="CELL SURFACE GLYCOPROTEIN (S-LAYER PROTEIN)-LIKE PROTEIN"/>
    <property type="match status" value="1"/>
</dbReference>
<gene>
    <name evidence="3" type="ORF">Pla110_43650</name>
</gene>